<dbReference type="GO" id="GO:0005524">
    <property type="term" value="F:ATP binding"/>
    <property type="evidence" value="ECO:0007669"/>
    <property type="project" value="UniProtKB-KW"/>
</dbReference>
<reference evidence="10" key="1">
    <citation type="journal article" date="2014" name="Int. J. Syst. Evol. Microbiol.">
        <title>Complete genome sequence of Corynebacterium casei LMG S-19264T (=DSM 44701T), isolated from a smear-ripened cheese.</title>
        <authorList>
            <consortium name="US DOE Joint Genome Institute (JGI-PGF)"/>
            <person name="Walter F."/>
            <person name="Albersmeier A."/>
            <person name="Kalinowski J."/>
            <person name="Ruckert C."/>
        </authorList>
    </citation>
    <scope>NUCLEOTIDE SEQUENCE</scope>
    <source>
        <strain evidence="10">CGMCC 1.15966</strain>
    </source>
</reference>
<dbReference type="InterPro" id="IPR003593">
    <property type="entry name" value="AAA+_ATPase"/>
</dbReference>
<organism evidence="10 11">
    <name type="scientific">Sphingobacterium cellulitidis</name>
    <dbReference type="NCBI Taxonomy" id="1768011"/>
    <lineage>
        <taxon>Bacteria</taxon>
        <taxon>Pseudomonadati</taxon>
        <taxon>Bacteroidota</taxon>
        <taxon>Sphingobacteriia</taxon>
        <taxon>Sphingobacteriales</taxon>
        <taxon>Sphingobacteriaceae</taxon>
        <taxon>Sphingobacterium</taxon>
    </lineage>
</organism>
<dbReference type="AlphaFoldDB" id="A0A8H9FZD3"/>
<dbReference type="Proteomes" id="UP000614460">
    <property type="component" value="Unassembled WGS sequence"/>
</dbReference>
<feature type="transmembrane region" description="Helical" evidence="7">
    <location>
        <begin position="280"/>
        <end position="303"/>
    </location>
</feature>
<keyword evidence="2 7" id="KW-0812">Transmembrane</keyword>
<dbReference type="PROSITE" id="PS50893">
    <property type="entry name" value="ABC_TRANSPORTER_2"/>
    <property type="match status" value="1"/>
</dbReference>
<reference evidence="10" key="2">
    <citation type="submission" date="2020-09" db="EMBL/GenBank/DDBJ databases">
        <authorList>
            <person name="Sun Q."/>
            <person name="Zhou Y."/>
        </authorList>
    </citation>
    <scope>NUCLEOTIDE SEQUENCE</scope>
    <source>
        <strain evidence="10">CGMCC 1.15966</strain>
    </source>
</reference>
<evidence type="ECO:0000256" key="1">
    <source>
        <dbReference type="ARBA" id="ARBA00004651"/>
    </source>
</evidence>
<feature type="domain" description="ABC transporter" evidence="8">
    <location>
        <begin position="335"/>
        <end position="541"/>
    </location>
</feature>
<evidence type="ECO:0000256" key="3">
    <source>
        <dbReference type="ARBA" id="ARBA00022741"/>
    </source>
</evidence>
<dbReference type="SUPFAM" id="SSF52540">
    <property type="entry name" value="P-loop containing nucleoside triphosphate hydrolases"/>
    <property type="match status" value="1"/>
</dbReference>
<evidence type="ECO:0000256" key="4">
    <source>
        <dbReference type="ARBA" id="ARBA00022840"/>
    </source>
</evidence>
<accession>A0A8H9FZD3</accession>
<dbReference type="Gene3D" id="1.20.1560.10">
    <property type="entry name" value="ABC transporter type 1, transmembrane domain"/>
    <property type="match status" value="1"/>
</dbReference>
<dbReference type="GO" id="GO:0016887">
    <property type="term" value="F:ATP hydrolysis activity"/>
    <property type="evidence" value="ECO:0007669"/>
    <property type="project" value="InterPro"/>
</dbReference>
<protein>
    <submittedName>
        <fullName evidence="10">ABC transporter ATP-binding protein</fullName>
    </submittedName>
</protein>
<feature type="transmembrane region" description="Helical" evidence="7">
    <location>
        <begin position="130"/>
        <end position="155"/>
    </location>
</feature>
<feature type="transmembrane region" description="Helical" evidence="7">
    <location>
        <begin position="62"/>
        <end position="83"/>
    </location>
</feature>
<evidence type="ECO:0000256" key="7">
    <source>
        <dbReference type="SAM" id="Phobius"/>
    </source>
</evidence>
<evidence type="ECO:0000313" key="11">
    <source>
        <dbReference type="Proteomes" id="UP000614460"/>
    </source>
</evidence>
<proteinExistence type="predicted"/>
<dbReference type="SUPFAM" id="SSF90123">
    <property type="entry name" value="ABC transporter transmembrane region"/>
    <property type="match status" value="1"/>
</dbReference>
<gene>
    <name evidence="10" type="ORF">GCM10011516_15750</name>
</gene>
<dbReference type="SMART" id="SM00382">
    <property type="entry name" value="AAA"/>
    <property type="match status" value="1"/>
</dbReference>
<dbReference type="PANTHER" id="PTHR43394">
    <property type="entry name" value="ATP-DEPENDENT PERMEASE MDL1, MITOCHONDRIAL"/>
    <property type="match status" value="1"/>
</dbReference>
<feature type="transmembrane region" description="Helical" evidence="7">
    <location>
        <begin position="161"/>
        <end position="180"/>
    </location>
</feature>
<dbReference type="GO" id="GO:0015421">
    <property type="term" value="F:ABC-type oligopeptide transporter activity"/>
    <property type="evidence" value="ECO:0007669"/>
    <property type="project" value="TreeGrafter"/>
</dbReference>
<feature type="transmembrane region" description="Helical" evidence="7">
    <location>
        <begin position="23"/>
        <end position="42"/>
    </location>
</feature>
<evidence type="ECO:0000256" key="2">
    <source>
        <dbReference type="ARBA" id="ARBA00022692"/>
    </source>
</evidence>
<keyword evidence="4 10" id="KW-0067">ATP-binding</keyword>
<evidence type="ECO:0000256" key="6">
    <source>
        <dbReference type="ARBA" id="ARBA00023136"/>
    </source>
</evidence>
<dbReference type="PROSITE" id="PS50929">
    <property type="entry name" value="ABC_TM1F"/>
    <property type="match status" value="1"/>
</dbReference>
<dbReference type="GO" id="GO:0005886">
    <property type="term" value="C:plasma membrane"/>
    <property type="evidence" value="ECO:0007669"/>
    <property type="project" value="UniProtKB-SubCell"/>
</dbReference>
<dbReference type="InterPro" id="IPR039421">
    <property type="entry name" value="Type_1_exporter"/>
</dbReference>
<sequence length="541" mass="61741">MLSGIKYQLKWAWEQSKDYKSELILFFILELIAIACSLYFVIWSKQAIDFAIDANKGSVDQALILTVLFIVLGLIVKAIGLWINEKTRAKMLIQLQNKLIKIQMLSRWKVIKNWHTGDMQIRINNDANEIVQMLGFSLISFLVTIIKLVASFGLLWSMDPMLALLILAISPLFIFSKIYFKKLRSINRSLKTAESNLGKVVQENLRFRMGLRALGLQNFRWKKVEESQANIYDLKMKLLNFSTISQSSLKLLINIGFLLTFIWGVYKLRTGEITFGMMSAFLQLVGRIQGPLLLLMSFVPVFIKFRTAVERVEEVFQTEVEDEYKPELIKDPEELIIKNLSFKYEDNLVIDDFNLRVKRGEPTAIIGSSGKGKTTLIRLLLALIQPNKGEISVRTNSELFAINPNHRINIAYVPQGDKLFSGTIKENILTDTENVSPEKLYEVLYQSCSEFVYDLPDGLNTTIGESGYGLSEGQAQRIALARALMKENSIWLFDEVTSALDQKTAELLIERLLSSAKNKIVIFVTHDLRLAEKCSQTVYMQ</sequence>
<dbReference type="InterPro" id="IPR027417">
    <property type="entry name" value="P-loop_NTPase"/>
</dbReference>
<dbReference type="CDD" id="cd07346">
    <property type="entry name" value="ABC_6TM_exporters"/>
    <property type="match status" value="1"/>
</dbReference>
<evidence type="ECO:0000256" key="5">
    <source>
        <dbReference type="ARBA" id="ARBA00022989"/>
    </source>
</evidence>
<dbReference type="InterPro" id="IPR003439">
    <property type="entry name" value="ABC_transporter-like_ATP-bd"/>
</dbReference>
<keyword evidence="3" id="KW-0547">Nucleotide-binding</keyword>
<keyword evidence="6 7" id="KW-0472">Membrane</keyword>
<feature type="transmembrane region" description="Helical" evidence="7">
    <location>
        <begin position="251"/>
        <end position="268"/>
    </location>
</feature>
<dbReference type="CDD" id="cd03228">
    <property type="entry name" value="ABCC_MRP_Like"/>
    <property type="match status" value="1"/>
</dbReference>
<dbReference type="Pfam" id="PF00005">
    <property type="entry name" value="ABC_tran"/>
    <property type="match status" value="1"/>
</dbReference>
<dbReference type="InterPro" id="IPR036640">
    <property type="entry name" value="ABC1_TM_sf"/>
</dbReference>
<feature type="domain" description="ABC transmembrane type-1" evidence="9">
    <location>
        <begin position="24"/>
        <end position="304"/>
    </location>
</feature>
<keyword evidence="11" id="KW-1185">Reference proteome</keyword>
<evidence type="ECO:0000313" key="10">
    <source>
        <dbReference type="EMBL" id="GGE18920.1"/>
    </source>
</evidence>
<evidence type="ECO:0000259" key="9">
    <source>
        <dbReference type="PROSITE" id="PS50929"/>
    </source>
</evidence>
<name>A0A8H9FZD3_9SPHI</name>
<dbReference type="Gene3D" id="3.40.50.300">
    <property type="entry name" value="P-loop containing nucleotide triphosphate hydrolases"/>
    <property type="match status" value="1"/>
</dbReference>
<dbReference type="PANTHER" id="PTHR43394:SF1">
    <property type="entry name" value="ATP-BINDING CASSETTE SUB-FAMILY B MEMBER 10, MITOCHONDRIAL"/>
    <property type="match status" value="1"/>
</dbReference>
<dbReference type="EMBL" id="BMKM01000003">
    <property type="protein sequence ID" value="GGE18920.1"/>
    <property type="molecule type" value="Genomic_DNA"/>
</dbReference>
<keyword evidence="5 7" id="KW-1133">Transmembrane helix</keyword>
<evidence type="ECO:0000259" key="8">
    <source>
        <dbReference type="PROSITE" id="PS50893"/>
    </source>
</evidence>
<comment type="subcellular location">
    <subcellularLocation>
        <location evidence="1">Cell membrane</location>
        <topology evidence="1">Multi-pass membrane protein</topology>
    </subcellularLocation>
</comment>
<dbReference type="Pfam" id="PF00664">
    <property type="entry name" value="ABC_membrane"/>
    <property type="match status" value="1"/>
</dbReference>
<dbReference type="InterPro" id="IPR011527">
    <property type="entry name" value="ABC1_TM_dom"/>
</dbReference>
<comment type="caution">
    <text evidence="10">The sequence shown here is derived from an EMBL/GenBank/DDBJ whole genome shotgun (WGS) entry which is preliminary data.</text>
</comment>